<dbReference type="InterPro" id="IPR016193">
    <property type="entry name" value="Cytidine_deaminase-like"/>
</dbReference>
<comment type="pathway">
    <text evidence="1 10">Purine metabolism; IMP biosynthesis via de novo pathway; IMP from 5-formamido-1-(5-phospho-D-ribosyl)imidazole-4-carboxamide: step 1/1.</text>
</comment>
<comment type="catalytic activity">
    <reaction evidence="8 10">
        <text>(6R)-10-formyltetrahydrofolate + 5-amino-1-(5-phospho-beta-D-ribosyl)imidazole-4-carboxamide = 5-formamido-1-(5-phospho-D-ribosyl)imidazole-4-carboxamide + (6S)-5,6,7,8-tetrahydrofolate</text>
        <dbReference type="Rhea" id="RHEA:22192"/>
        <dbReference type="ChEBI" id="CHEBI:57453"/>
        <dbReference type="ChEBI" id="CHEBI:58467"/>
        <dbReference type="ChEBI" id="CHEBI:58475"/>
        <dbReference type="ChEBI" id="CHEBI:195366"/>
        <dbReference type="EC" id="2.1.2.3"/>
    </reaction>
</comment>
<dbReference type="UniPathway" id="UPA00074">
    <property type="reaction ID" value="UER00133"/>
</dbReference>
<protein>
    <recommendedName>
        <fullName evidence="10">Bifunctional purine biosynthesis protein PurH</fullName>
    </recommendedName>
    <domain>
        <recommendedName>
            <fullName evidence="10">Phosphoribosylaminoimidazolecarboxamide formyltransferase</fullName>
            <ecNumber evidence="10">2.1.2.3</ecNumber>
        </recommendedName>
        <alternativeName>
            <fullName evidence="10">AICAR transformylase</fullName>
        </alternativeName>
    </domain>
    <domain>
        <recommendedName>
            <fullName evidence="10">IMP cyclohydrolase</fullName>
            <ecNumber evidence="10">3.5.4.10</ecNumber>
        </recommendedName>
        <alternativeName>
            <fullName evidence="10">ATIC</fullName>
        </alternativeName>
        <alternativeName>
            <fullName evidence="10">IMP synthase</fullName>
        </alternativeName>
        <alternativeName>
            <fullName evidence="10">Inosinicase</fullName>
        </alternativeName>
    </domain>
</protein>
<name>A0A2T0VBU8_9MICO</name>
<comment type="caution">
    <text evidence="13">The sequence shown here is derived from an EMBL/GenBank/DDBJ whole genome shotgun (WGS) entry which is preliminary data.</text>
</comment>
<keyword evidence="5 10" id="KW-0658">Purine biosynthesis</keyword>
<keyword evidence="7 10" id="KW-0511">Multifunctional enzyme</keyword>
<feature type="domain" description="MGS-like" evidence="12">
    <location>
        <begin position="15"/>
        <end position="161"/>
    </location>
</feature>
<dbReference type="GO" id="GO:0004643">
    <property type="term" value="F:phosphoribosylaminoimidazolecarboxamide formyltransferase activity"/>
    <property type="evidence" value="ECO:0007669"/>
    <property type="project" value="UniProtKB-UniRule"/>
</dbReference>
<dbReference type="PROSITE" id="PS51855">
    <property type="entry name" value="MGS"/>
    <property type="match status" value="1"/>
</dbReference>
<dbReference type="SMART" id="SM00798">
    <property type="entry name" value="AICARFT_IMPCHas"/>
    <property type="match status" value="1"/>
</dbReference>
<accession>A0A2T0VBU8</accession>
<dbReference type="GO" id="GO:0005829">
    <property type="term" value="C:cytosol"/>
    <property type="evidence" value="ECO:0007669"/>
    <property type="project" value="TreeGrafter"/>
</dbReference>
<evidence type="ECO:0000313" key="14">
    <source>
        <dbReference type="Proteomes" id="UP000237983"/>
    </source>
</evidence>
<dbReference type="RefSeq" id="WP_106213361.1">
    <property type="nucleotide sequence ID" value="NZ_PVTL01000006.1"/>
</dbReference>
<dbReference type="FunFam" id="3.40.140.20:FF:000001">
    <property type="entry name" value="Bifunctional purine biosynthesis protein PurH"/>
    <property type="match status" value="1"/>
</dbReference>
<dbReference type="InterPro" id="IPR011607">
    <property type="entry name" value="MGS-like_dom"/>
</dbReference>
<feature type="region of interest" description="Disordered" evidence="11">
    <location>
        <begin position="210"/>
        <end position="246"/>
    </location>
</feature>
<keyword evidence="14" id="KW-1185">Reference proteome</keyword>
<evidence type="ECO:0000256" key="7">
    <source>
        <dbReference type="ARBA" id="ARBA00023268"/>
    </source>
</evidence>
<dbReference type="GO" id="GO:0006189">
    <property type="term" value="P:'de novo' IMP biosynthetic process"/>
    <property type="evidence" value="ECO:0007669"/>
    <property type="project" value="UniProtKB-UniRule"/>
</dbReference>
<dbReference type="PANTHER" id="PTHR11692:SF0">
    <property type="entry name" value="BIFUNCTIONAL PURINE BIOSYNTHESIS PROTEIN ATIC"/>
    <property type="match status" value="1"/>
</dbReference>
<dbReference type="NCBIfam" id="TIGR00355">
    <property type="entry name" value="purH"/>
    <property type="match status" value="1"/>
</dbReference>
<dbReference type="SUPFAM" id="SSF52335">
    <property type="entry name" value="Methylglyoxal synthase-like"/>
    <property type="match status" value="1"/>
</dbReference>
<dbReference type="InterPro" id="IPR002695">
    <property type="entry name" value="PurH-like"/>
</dbReference>
<dbReference type="PANTHER" id="PTHR11692">
    <property type="entry name" value="BIFUNCTIONAL PURINE BIOSYNTHESIS PROTEIN PURH"/>
    <property type="match status" value="1"/>
</dbReference>
<evidence type="ECO:0000256" key="10">
    <source>
        <dbReference type="HAMAP-Rule" id="MF_00139"/>
    </source>
</evidence>
<evidence type="ECO:0000313" key="13">
    <source>
        <dbReference type="EMBL" id="PRY67631.1"/>
    </source>
</evidence>
<evidence type="ECO:0000256" key="8">
    <source>
        <dbReference type="ARBA" id="ARBA00050488"/>
    </source>
</evidence>
<dbReference type="InterPro" id="IPR036914">
    <property type="entry name" value="MGS-like_dom_sf"/>
</dbReference>
<evidence type="ECO:0000256" key="9">
    <source>
        <dbReference type="ARBA" id="ARBA00050687"/>
    </source>
</evidence>
<dbReference type="CDD" id="cd01421">
    <property type="entry name" value="IMPCH"/>
    <property type="match status" value="1"/>
</dbReference>
<evidence type="ECO:0000256" key="11">
    <source>
        <dbReference type="SAM" id="MobiDB-lite"/>
    </source>
</evidence>
<dbReference type="Gene3D" id="3.40.50.1380">
    <property type="entry name" value="Methylglyoxal synthase-like domain"/>
    <property type="match status" value="1"/>
</dbReference>
<dbReference type="InterPro" id="IPR024051">
    <property type="entry name" value="AICAR_Tfase_dup_dom_sf"/>
</dbReference>
<reference evidence="13 14" key="1">
    <citation type="submission" date="2018-03" db="EMBL/GenBank/DDBJ databases">
        <title>Genomic Encyclopedia of Type Strains, Phase III (KMG-III): the genomes of soil and plant-associated and newly described type strains.</title>
        <authorList>
            <person name="Whitman W."/>
        </authorList>
    </citation>
    <scope>NUCLEOTIDE SEQUENCE [LARGE SCALE GENOMIC DNA]</scope>
    <source>
        <strain evidence="13 14">CGMCC 1.12484</strain>
    </source>
</reference>
<sequence>MSGPSHDPALYRPRDVVPIRRALVSVSDKTGLTRLAAALAAAGVEIVSTGSTAKTIAASGVPVTEVAEVTGYPESLDGRVRTLHPAIHSGLLADLRLESHERELAEQGIAPFELVVSNLYPFVETIRAGVTGDEAVEQIDIGGPAMVRASAKNHANVAIVTSPDQYLLVEEALAAGGTSLLQRRELAAEAFAHTAGYDAAVAEWFATSPFDQPGTSPDQARTLSSQGDATPATAAPTSTFASSTAAAGTATPATADAASTVPEHIEFSGTLKQVLRYGENSHQSAALYLREDGRGIAQAEQLHGKGMSYNNFVDADAALRAAFDFDEPAVAIIKHANPCGIAVAARVGDPIASAHRRAHDCDPVSAFGGVIAANRVVTLEAAEAIKDIFTEVVVAPGFEPEALALLSTKKNLRLLQLPADYAREATEVKQVSGGLLTQSVDTHFAPFDEWTLAAGEPADEATRADLEFAWRAVRAVKSNGILLAHAGASVGVGMGQVNRVDSCHLAVTRAGERAAGSVAASDAFFPFADGLEVLLAAGVRAVVQPGGSVRDAEVIAAANAAGVTMYFTGERHFFH</sequence>
<dbReference type="PIRSF" id="PIRSF000414">
    <property type="entry name" value="AICARFT_IMPCHas"/>
    <property type="match status" value="1"/>
</dbReference>
<feature type="compositionally biased region" description="Polar residues" evidence="11">
    <location>
        <begin position="210"/>
        <end position="228"/>
    </location>
</feature>
<gene>
    <name evidence="10" type="primary">purH</name>
    <name evidence="13" type="ORF">B0I08_106238</name>
</gene>
<organism evidence="13 14">
    <name type="scientific">Glaciihabitans tibetensis</name>
    <dbReference type="NCBI Taxonomy" id="1266600"/>
    <lineage>
        <taxon>Bacteria</taxon>
        <taxon>Bacillati</taxon>
        <taxon>Actinomycetota</taxon>
        <taxon>Actinomycetes</taxon>
        <taxon>Micrococcales</taxon>
        <taxon>Microbacteriaceae</taxon>
        <taxon>Glaciihabitans</taxon>
    </lineage>
</organism>
<dbReference type="HAMAP" id="MF_00139">
    <property type="entry name" value="PurH"/>
    <property type="match status" value="1"/>
</dbReference>
<keyword evidence="6 10" id="KW-0378">Hydrolase</keyword>
<comment type="similarity">
    <text evidence="3 10">Belongs to the PurH family.</text>
</comment>
<evidence type="ECO:0000256" key="5">
    <source>
        <dbReference type="ARBA" id="ARBA00022755"/>
    </source>
</evidence>
<dbReference type="EC" id="3.5.4.10" evidence="10"/>
<comment type="pathway">
    <text evidence="2 10">Purine metabolism; IMP biosynthesis via de novo pathway; 5-formamido-1-(5-phospho-D-ribosyl)imidazole-4-carboxamide from 5-amino-1-(5-phospho-D-ribosyl)imidazole-4-carboxamide (10-formyl THF route): step 1/1.</text>
</comment>
<evidence type="ECO:0000256" key="2">
    <source>
        <dbReference type="ARBA" id="ARBA00004954"/>
    </source>
</evidence>
<evidence type="ECO:0000256" key="4">
    <source>
        <dbReference type="ARBA" id="ARBA00022679"/>
    </source>
</evidence>
<dbReference type="AlphaFoldDB" id="A0A2T0VBU8"/>
<dbReference type="SMART" id="SM00851">
    <property type="entry name" value="MGS"/>
    <property type="match status" value="1"/>
</dbReference>
<dbReference type="Pfam" id="PF01808">
    <property type="entry name" value="AICARFT_IMPCHas"/>
    <property type="match status" value="1"/>
</dbReference>
<evidence type="ECO:0000256" key="6">
    <source>
        <dbReference type="ARBA" id="ARBA00022801"/>
    </source>
</evidence>
<dbReference type="SUPFAM" id="SSF53927">
    <property type="entry name" value="Cytidine deaminase-like"/>
    <property type="match status" value="1"/>
</dbReference>
<dbReference type="NCBIfam" id="NF002049">
    <property type="entry name" value="PRK00881.1"/>
    <property type="match status" value="1"/>
</dbReference>
<evidence type="ECO:0000256" key="3">
    <source>
        <dbReference type="ARBA" id="ARBA00007667"/>
    </source>
</evidence>
<dbReference type="EMBL" id="PVTL01000006">
    <property type="protein sequence ID" value="PRY67631.1"/>
    <property type="molecule type" value="Genomic_DNA"/>
</dbReference>
<dbReference type="OrthoDB" id="9802065at2"/>
<evidence type="ECO:0000259" key="12">
    <source>
        <dbReference type="PROSITE" id="PS51855"/>
    </source>
</evidence>
<proteinExistence type="inferred from homology"/>
<dbReference type="Proteomes" id="UP000237983">
    <property type="component" value="Unassembled WGS sequence"/>
</dbReference>
<dbReference type="EC" id="2.1.2.3" evidence="10"/>
<feature type="compositionally biased region" description="Low complexity" evidence="11">
    <location>
        <begin position="229"/>
        <end position="246"/>
    </location>
</feature>
<dbReference type="Gene3D" id="3.40.140.20">
    <property type="match status" value="2"/>
</dbReference>
<comment type="domain">
    <text evidence="10">The IMP cyclohydrolase activity resides in the N-terminal region.</text>
</comment>
<keyword evidence="4 10" id="KW-0808">Transferase</keyword>
<dbReference type="Pfam" id="PF02142">
    <property type="entry name" value="MGS"/>
    <property type="match status" value="1"/>
</dbReference>
<dbReference type="FunFam" id="3.40.50.1380:FF:000001">
    <property type="entry name" value="Bifunctional purine biosynthesis protein PurH"/>
    <property type="match status" value="1"/>
</dbReference>
<evidence type="ECO:0000256" key="1">
    <source>
        <dbReference type="ARBA" id="ARBA00004844"/>
    </source>
</evidence>
<comment type="catalytic activity">
    <reaction evidence="9 10">
        <text>IMP + H2O = 5-formamido-1-(5-phospho-D-ribosyl)imidazole-4-carboxamide</text>
        <dbReference type="Rhea" id="RHEA:18445"/>
        <dbReference type="ChEBI" id="CHEBI:15377"/>
        <dbReference type="ChEBI" id="CHEBI:58053"/>
        <dbReference type="ChEBI" id="CHEBI:58467"/>
        <dbReference type="EC" id="3.5.4.10"/>
    </reaction>
</comment>
<dbReference type="GO" id="GO:0003937">
    <property type="term" value="F:IMP cyclohydrolase activity"/>
    <property type="evidence" value="ECO:0007669"/>
    <property type="project" value="UniProtKB-UniRule"/>
</dbReference>